<dbReference type="KEGG" id="bbel:109470251"/>
<dbReference type="Proteomes" id="UP000515135">
    <property type="component" value="Unplaced"/>
</dbReference>
<evidence type="ECO:0000313" key="2">
    <source>
        <dbReference type="Proteomes" id="UP000515135"/>
    </source>
</evidence>
<protein>
    <submittedName>
        <fullName evidence="3">Uncharacterized protein LOC109470251 isoform X1</fullName>
    </submittedName>
</protein>
<dbReference type="RefSeq" id="XP_019624673.1">
    <property type="nucleotide sequence ID" value="XM_019769114.1"/>
</dbReference>
<dbReference type="OrthoDB" id="9989354at2759"/>
<organism evidence="2 3">
    <name type="scientific">Branchiostoma belcheri</name>
    <name type="common">Amphioxus</name>
    <dbReference type="NCBI Taxonomy" id="7741"/>
    <lineage>
        <taxon>Eukaryota</taxon>
        <taxon>Metazoa</taxon>
        <taxon>Chordata</taxon>
        <taxon>Cephalochordata</taxon>
        <taxon>Leptocardii</taxon>
        <taxon>Amphioxiformes</taxon>
        <taxon>Branchiostomatidae</taxon>
        <taxon>Branchiostoma</taxon>
    </lineage>
</organism>
<accession>A0A6P4YJR2</accession>
<sequence length="475" mass="51968">MHAIHRGKNKHPGQDFGNSLMMASSFPSVLSPTGGERDPTLPGDSPVIVIPKTADTVMKVRHQNDIQNRRRQEAVKSAQLQRDAVIKYLTAEQRRLQVRLAQLRSKTAAVTGYLSDGGTPRTGRKAQGHVQELFISQPQRGTTALSDRPRTRQNTSPPSTAPARPVCATARDFTTRQRFSAGKENDPVTHEGTLSSRTQYRDHYLVSTPPNIRRRIVGQTRSLVPPSPLARTTSQSAEEVRAANQPPGSPVPNGLHRANSSDEHLYDPGSPKTSRLSPTGLDATKNSPTTFPPIHAHKSAKKVSDTEAWRIHNLAREYLKQPDLTLSPPPHGQEKWAHTLSSYQTNGGQDADAPSPANDDAVEAGSQGLRPPPMCFELHFGSPWERPDSGRSCGSTLSANGSFYSEMNQDELLVLPRSRALAYLHPNTCVQMRPSEIVSKIEVATGKTGIMAWLGEGSSGMGRAMRETALRKKHE</sequence>
<proteinExistence type="predicted"/>
<feature type="compositionally biased region" description="Polar residues" evidence="1">
    <location>
        <begin position="136"/>
        <end position="145"/>
    </location>
</feature>
<feature type="region of interest" description="Disordered" evidence="1">
    <location>
        <begin position="343"/>
        <end position="372"/>
    </location>
</feature>
<evidence type="ECO:0000313" key="3">
    <source>
        <dbReference type="RefSeq" id="XP_019624673.1"/>
    </source>
</evidence>
<name>A0A6P4YJR2_BRABE</name>
<evidence type="ECO:0000256" key="1">
    <source>
        <dbReference type="SAM" id="MobiDB-lite"/>
    </source>
</evidence>
<reference evidence="3" key="1">
    <citation type="submission" date="2025-08" db="UniProtKB">
        <authorList>
            <consortium name="RefSeq"/>
        </authorList>
    </citation>
    <scope>IDENTIFICATION</scope>
    <source>
        <tissue evidence="3">Gonad</tissue>
    </source>
</reference>
<feature type="region of interest" description="Disordered" evidence="1">
    <location>
        <begin position="1"/>
        <end position="20"/>
    </location>
</feature>
<feature type="region of interest" description="Disordered" evidence="1">
    <location>
        <begin position="136"/>
        <end position="305"/>
    </location>
</feature>
<feature type="compositionally biased region" description="Basic residues" evidence="1">
    <location>
        <begin position="1"/>
        <end position="11"/>
    </location>
</feature>
<dbReference type="AlphaFoldDB" id="A0A6P4YJR2"/>
<feature type="compositionally biased region" description="Low complexity" evidence="1">
    <location>
        <begin position="350"/>
        <end position="359"/>
    </location>
</feature>
<dbReference type="GeneID" id="109470251"/>
<keyword evidence="2" id="KW-1185">Reference proteome</keyword>
<gene>
    <name evidence="3" type="primary">LOC109470251</name>
</gene>